<dbReference type="Ensembl" id="ENSNFUT00015050398.1">
    <property type="protein sequence ID" value="ENSNFUP00015048299.1"/>
    <property type="gene ID" value="ENSNFUG00015022756.1"/>
</dbReference>
<dbReference type="GeneTree" id="ENSGT00940000168896"/>
<reference evidence="2" key="1">
    <citation type="submission" date="2014-08" db="EMBL/GenBank/DDBJ databases">
        <authorList>
            <person name="Senf B."/>
            <person name="Petzold A."/>
            <person name="Downie B.R."/>
            <person name="Koch P."/>
            <person name="Platzer M."/>
        </authorList>
    </citation>
    <scope>NUCLEOTIDE SEQUENCE [LARGE SCALE GENOMIC DNA]</scope>
    <source>
        <strain evidence="2">GRZ</strain>
    </source>
</reference>
<evidence type="ECO:0000313" key="3">
    <source>
        <dbReference type="Proteomes" id="UP000694548"/>
    </source>
</evidence>
<keyword evidence="1" id="KW-0732">Signal</keyword>
<feature type="signal peptide" evidence="1">
    <location>
        <begin position="1"/>
        <end position="17"/>
    </location>
</feature>
<reference evidence="2" key="3">
    <citation type="submission" date="2025-09" db="UniProtKB">
        <authorList>
            <consortium name="Ensembl"/>
        </authorList>
    </citation>
    <scope>IDENTIFICATION</scope>
</reference>
<keyword evidence="3" id="KW-1185">Reference proteome</keyword>
<name>A0A8C6PUJ1_NOTFU</name>
<evidence type="ECO:0000313" key="2">
    <source>
        <dbReference type="Ensembl" id="ENSNFUP00015048299.1"/>
    </source>
</evidence>
<dbReference type="AlphaFoldDB" id="A0A8C6PUJ1"/>
<accession>A0A8C6PUJ1</accession>
<dbReference type="Proteomes" id="UP000694548">
    <property type="component" value="Chromosome sgr01"/>
</dbReference>
<proteinExistence type="predicted"/>
<organism evidence="2 3">
    <name type="scientific">Nothobranchius furzeri</name>
    <name type="common">Turquoise killifish</name>
    <dbReference type="NCBI Taxonomy" id="105023"/>
    <lineage>
        <taxon>Eukaryota</taxon>
        <taxon>Metazoa</taxon>
        <taxon>Chordata</taxon>
        <taxon>Craniata</taxon>
        <taxon>Vertebrata</taxon>
        <taxon>Euteleostomi</taxon>
        <taxon>Actinopterygii</taxon>
        <taxon>Neopterygii</taxon>
        <taxon>Teleostei</taxon>
        <taxon>Neoteleostei</taxon>
        <taxon>Acanthomorphata</taxon>
        <taxon>Ovalentaria</taxon>
        <taxon>Atherinomorphae</taxon>
        <taxon>Cyprinodontiformes</taxon>
        <taxon>Nothobranchiidae</taxon>
        <taxon>Nothobranchius</taxon>
    </lineage>
</organism>
<sequence>MMSVCSILLAVAVFSELNRLSVIMAVPSAKVEDGAPEQEVMDQILGDETLTEPAVGPSMYRRSLMLDNSMKDDGIPKVIIIPCLAQGHDSDRLSGTRTCSLPITGRALNSCATVATI</sequence>
<evidence type="ECO:0008006" key="4">
    <source>
        <dbReference type="Google" id="ProtNLM"/>
    </source>
</evidence>
<evidence type="ECO:0000256" key="1">
    <source>
        <dbReference type="SAM" id="SignalP"/>
    </source>
</evidence>
<reference evidence="2" key="2">
    <citation type="submission" date="2025-08" db="UniProtKB">
        <authorList>
            <consortium name="Ensembl"/>
        </authorList>
    </citation>
    <scope>IDENTIFICATION</scope>
</reference>
<feature type="chain" id="PRO_5034359439" description="Secreted protein" evidence="1">
    <location>
        <begin position="18"/>
        <end position="117"/>
    </location>
</feature>
<protein>
    <recommendedName>
        <fullName evidence="4">Secreted protein</fullName>
    </recommendedName>
</protein>